<evidence type="ECO:0000313" key="2">
    <source>
        <dbReference type="Proteomes" id="UP000000311"/>
    </source>
</evidence>
<sequence length="416" mass="47187">MAAAIFRKMRYCDLRKYARVYAWHSMQLSTYNCGFQGNRLQGQIRFEALYCASRDRLLRTYMKTTISNADNDSFILQVTGTKRASIYASMPIECREIDSFPAAVLSVKEEEKEGTVLHRSEVETDTIPAIITVAGNADLHRERQPAIKVHGFHADVLKFTQLIINRLCIANNSIRRSTSKSNNCMYNEKHFIMRACRFLRLIDNNEMINRNKTNAITKIKKLTVYEKSHILSFSFTIFLEGPPRISAKRKKKSKPVIPPKPERFLPYTVAQNGQIGRDGSATGSVHGLVDRDIGGRSAGYGSPEVGGPSPPTRSTLLDSIVDVIHDMIRSYVELFHGRIETQHLRKIAVTLLLLVTRISQINDFGPFHNSPRKREELCVKRSHQYSHTTASVKPFEFRTAEAAGSNNKYVDTECKI</sequence>
<keyword evidence="2" id="KW-1185">Reference proteome</keyword>
<protein>
    <submittedName>
        <fullName evidence="1">Uncharacterized protein</fullName>
    </submittedName>
</protein>
<organism evidence="2">
    <name type="scientific">Camponotus floridanus</name>
    <name type="common">Florida carpenter ant</name>
    <dbReference type="NCBI Taxonomy" id="104421"/>
    <lineage>
        <taxon>Eukaryota</taxon>
        <taxon>Metazoa</taxon>
        <taxon>Ecdysozoa</taxon>
        <taxon>Arthropoda</taxon>
        <taxon>Hexapoda</taxon>
        <taxon>Insecta</taxon>
        <taxon>Pterygota</taxon>
        <taxon>Neoptera</taxon>
        <taxon>Endopterygota</taxon>
        <taxon>Hymenoptera</taxon>
        <taxon>Apocrita</taxon>
        <taxon>Aculeata</taxon>
        <taxon>Formicoidea</taxon>
        <taxon>Formicidae</taxon>
        <taxon>Formicinae</taxon>
        <taxon>Camponotus</taxon>
    </lineage>
</organism>
<reference evidence="1 2" key="1">
    <citation type="journal article" date="2010" name="Science">
        <title>Genomic comparison of the ants Camponotus floridanus and Harpegnathos saltator.</title>
        <authorList>
            <person name="Bonasio R."/>
            <person name="Zhang G."/>
            <person name="Ye C."/>
            <person name="Mutti N.S."/>
            <person name="Fang X."/>
            <person name="Qin N."/>
            <person name="Donahue G."/>
            <person name="Yang P."/>
            <person name="Li Q."/>
            <person name="Li C."/>
            <person name="Zhang P."/>
            <person name="Huang Z."/>
            <person name="Berger S.L."/>
            <person name="Reinberg D."/>
            <person name="Wang J."/>
            <person name="Liebig J."/>
        </authorList>
    </citation>
    <scope>NUCLEOTIDE SEQUENCE [LARGE SCALE GENOMIC DNA]</scope>
    <source>
        <strain evidence="2">C129</strain>
    </source>
</reference>
<proteinExistence type="predicted"/>
<dbReference type="AlphaFoldDB" id="E2AWD5"/>
<name>E2AWD5_CAMFO</name>
<dbReference type="InParanoid" id="E2AWD5"/>
<dbReference type="Proteomes" id="UP000000311">
    <property type="component" value="Unassembled WGS sequence"/>
</dbReference>
<evidence type="ECO:0000313" key="1">
    <source>
        <dbReference type="EMBL" id="EFN62235.1"/>
    </source>
</evidence>
<accession>E2AWD5</accession>
<gene>
    <name evidence="1" type="ORF">EAG_12398</name>
</gene>
<dbReference type="EMBL" id="GL443286">
    <property type="protein sequence ID" value="EFN62235.1"/>
    <property type="molecule type" value="Genomic_DNA"/>
</dbReference>